<name>A0A6J4VE54_9CYAN</name>
<proteinExistence type="predicted"/>
<organism evidence="1">
    <name type="scientific">uncultured Synechococcales cyanobacterium</name>
    <dbReference type="NCBI Taxonomy" id="1936017"/>
    <lineage>
        <taxon>Bacteria</taxon>
        <taxon>Bacillati</taxon>
        <taxon>Cyanobacteriota</taxon>
        <taxon>Cyanophyceae</taxon>
        <taxon>Synechococcales</taxon>
        <taxon>environmental samples</taxon>
    </lineage>
</organism>
<dbReference type="EMBL" id="CADCWO010000127">
    <property type="protein sequence ID" value="CAA9576577.1"/>
    <property type="molecule type" value="Genomic_DNA"/>
</dbReference>
<sequence length="24" mass="2939">MAKYVKNQGNEYLKLHRDEQLTLF</sequence>
<evidence type="ECO:0000313" key="1">
    <source>
        <dbReference type="EMBL" id="CAA9576577.1"/>
    </source>
</evidence>
<dbReference type="AlphaFoldDB" id="A0A6J4VE54"/>
<reference evidence="1" key="1">
    <citation type="submission" date="2020-02" db="EMBL/GenBank/DDBJ databases">
        <authorList>
            <person name="Meier V. D."/>
        </authorList>
    </citation>
    <scope>NUCLEOTIDE SEQUENCE</scope>
    <source>
        <strain evidence="1">AVDCRST_MAG81</strain>
    </source>
</reference>
<protein>
    <submittedName>
        <fullName evidence="1">Uncharacterized protein</fullName>
    </submittedName>
</protein>
<accession>A0A6J4VE54</accession>
<gene>
    <name evidence="1" type="ORF">AVDCRST_MAG81-2333</name>
</gene>